<dbReference type="SFLD" id="SFLDF00038">
    <property type="entry name" value="phosphonoacetaldehyde_hydrolas"/>
    <property type="match status" value="1"/>
</dbReference>
<protein>
    <recommendedName>
        <fullName evidence="2">Phosphonoacetaldehyde hydrolase</fullName>
        <shortName evidence="2">Phosphonatase</shortName>
        <ecNumber evidence="2">3.11.1.1</ecNumber>
    </recommendedName>
    <alternativeName>
        <fullName evidence="2">Phosphonoacetaldehyde phosphonohydrolase</fullName>
    </alternativeName>
</protein>
<keyword evidence="2" id="KW-0479">Metal-binding</keyword>
<dbReference type="Pfam" id="PF00702">
    <property type="entry name" value="Hydrolase"/>
    <property type="match status" value="1"/>
</dbReference>
<dbReference type="InterPro" id="IPR006323">
    <property type="entry name" value="Phosphonoacetald_hydro"/>
</dbReference>
<dbReference type="InterPro" id="IPR006439">
    <property type="entry name" value="HAD-SF_hydro_IA"/>
</dbReference>
<comment type="similarity">
    <text evidence="2">Belongs to the HAD-like hydrolase superfamily. PhnX family.</text>
</comment>
<feature type="binding site" evidence="2">
    <location>
        <position position="14"/>
    </location>
    <ligand>
        <name>Mg(2+)</name>
        <dbReference type="ChEBI" id="CHEBI:18420"/>
    </ligand>
</feature>
<feature type="active site" description="Nucleophile" evidence="2">
    <location>
        <position position="14"/>
    </location>
</feature>
<dbReference type="EC" id="3.11.1.1" evidence="2"/>
<dbReference type="Gene3D" id="1.10.150.240">
    <property type="entry name" value="Putative phosphatase, domain 2"/>
    <property type="match status" value="1"/>
</dbReference>
<dbReference type="RefSeq" id="WP_408160450.1">
    <property type="nucleotide sequence ID" value="NZ_JAQQFM010000013.1"/>
</dbReference>
<comment type="catalytic activity">
    <reaction evidence="2">
        <text>phosphonoacetaldehyde + H2O = acetaldehyde + phosphate + H(+)</text>
        <dbReference type="Rhea" id="RHEA:18905"/>
        <dbReference type="ChEBI" id="CHEBI:15343"/>
        <dbReference type="ChEBI" id="CHEBI:15377"/>
        <dbReference type="ChEBI" id="CHEBI:15378"/>
        <dbReference type="ChEBI" id="CHEBI:43474"/>
        <dbReference type="ChEBI" id="CHEBI:58383"/>
        <dbReference type="EC" id="3.11.1.1"/>
    </reaction>
</comment>
<comment type="function">
    <text evidence="2">Involved in phosphonate degradation.</text>
</comment>
<accession>A0ABW9AG30</accession>
<dbReference type="Gene3D" id="3.40.50.1000">
    <property type="entry name" value="HAD superfamily/HAD-like"/>
    <property type="match status" value="1"/>
</dbReference>
<dbReference type="SFLD" id="SFLDG01129">
    <property type="entry name" value="C1.5:_HAD__Beta-PGM__Phosphata"/>
    <property type="match status" value="1"/>
</dbReference>
<dbReference type="NCBIfam" id="TIGR01509">
    <property type="entry name" value="HAD-SF-IA-v3"/>
    <property type="match status" value="1"/>
</dbReference>
<comment type="caution">
    <text evidence="3">The sequence shown here is derived from an EMBL/GenBank/DDBJ whole genome shotgun (WGS) entry which is preliminary data.</text>
</comment>
<organism evidence="3 4">
    <name type="scientific">Herbaspirillum lusitanum</name>
    <dbReference type="NCBI Taxonomy" id="213312"/>
    <lineage>
        <taxon>Bacteria</taxon>
        <taxon>Pseudomonadati</taxon>
        <taxon>Pseudomonadota</taxon>
        <taxon>Betaproteobacteria</taxon>
        <taxon>Burkholderiales</taxon>
        <taxon>Oxalobacteraceae</taxon>
        <taxon>Herbaspirillum</taxon>
    </lineage>
</organism>
<keyword evidence="1 2" id="KW-0704">Schiff base</keyword>
<keyword evidence="2 3" id="KW-0378">Hydrolase</keyword>
<comment type="cofactor">
    <cofactor evidence="2">
        <name>Mg(2+)</name>
        <dbReference type="ChEBI" id="CHEBI:18420"/>
    </cofactor>
    <text evidence="2">Binds 1 Mg(2+) ion per subunit.</text>
</comment>
<reference evidence="3 4" key="1">
    <citation type="journal article" date="2024" name="Chem. Sci.">
        <title>Discovery of megapolipeptins by genome mining of a Burkholderiales bacteria collection.</title>
        <authorList>
            <person name="Paulo B.S."/>
            <person name="Recchia M.J.J."/>
            <person name="Lee S."/>
            <person name="Fergusson C.H."/>
            <person name="Romanowski S.B."/>
            <person name="Hernandez A."/>
            <person name="Krull N."/>
            <person name="Liu D.Y."/>
            <person name="Cavanagh H."/>
            <person name="Bos A."/>
            <person name="Gray C.A."/>
            <person name="Murphy B.T."/>
            <person name="Linington R.G."/>
            <person name="Eustaquio A.S."/>
        </authorList>
    </citation>
    <scope>NUCLEOTIDE SEQUENCE [LARGE SCALE GENOMIC DNA]</scope>
    <source>
        <strain evidence="3 4">RL21-008-BIB-A</strain>
    </source>
</reference>
<dbReference type="SUPFAM" id="SSF56784">
    <property type="entry name" value="HAD-like"/>
    <property type="match status" value="1"/>
</dbReference>
<evidence type="ECO:0000313" key="3">
    <source>
        <dbReference type="EMBL" id="MFL9927209.1"/>
    </source>
</evidence>
<keyword evidence="2" id="KW-0460">Magnesium</keyword>
<proteinExistence type="inferred from homology"/>
<dbReference type="PANTHER" id="PTHR43434:SF19">
    <property type="entry name" value="PHOSPHONOACETALDEHYDE HYDROLASE"/>
    <property type="match status" value="1"/>
</dbReference>
<dbReference type="HAMAP" id="MF_01375">
    <property type="entry name" value="PhnX"/>
    <property type="match status" value="1"/>
</dbReference>
<evidence type="ECO:0000313" key="4">
    <source>
        <dbReference type="Proteomes" id="UP001629246"/>
    </source>
</evidence>
<feature type="binding site" evidence="2">
    <location>
        <position position="16"/>
    </location>
    <ligand>
        <name>Mg(2+)</name>
        <dbReference type="ChEBI" id="CHEBI:18420"/>
    </ligand>
</feature>
<dbReference type="InterPro" id="IPR023198">
    <property type="entry name" value="PGP-like_dom2"/>
</dbReference>
<dbReference type="Proteomes" id="UP001629246">
    <property type="component" value="Unassembled WGS sequence"/>
</dbReference>
<dbReference type="PANTHER" id="PTHR43434">
    <property type="entry name" value="PHOSPHOGLYCOLATE PHOSPHATASE"/>
    <property type="match status" value="1"/>
</dbReference>
<dbReference type="CDD" id="cd02586">
    <property type="entry name" value="HAD_PHN"/>
    <property type="match status" value="1"/>
</dbReference>
<name>A0ABW9AG30_9BURK</name>
<dbReference type="NCBIfam" id="TIGR01422">
    <property type="entry name" value="phosphonatase"/>
    <property type="match status" value="1"/>
</dbReference>
<dbReference type="SFLD" id="SFLDG01135">
    <property type="entry name" value="C1.5.6:_HAD__Beta-PGM__Phospha"/>
    <property type="match status" value="1"/>
</dbReference>
<dbReference type="EMBL" id="JAQQFM010000013">
    <property type="protein sequence ID" value="MFL9927209.1"/>
    <property type="molecule type" value="Genomic_DNA"/>
</dbReference>
<dbReference type="SFLD" id="SFLDS00003">
    <property type="entry name" value="Haloacid_Dehalogenase"/>
    <property type="match status" value="1"/>
</dbReference>
<gene>
    <name evidence="2" type="primary">phnX</name>
    <name evidence="3" type="ORF">PQR62_23255</name>
</gene>
<dbReference type="InterPro" id="IPR050155">
    <property type="entry name" value="HAD-like_hydrolase_sf"/>
</dbReference>
<comment type="subunit">
    <text evidence="2">Homodimer.</text>
</comment>
<dbReference type="InterPro" id="IPR023214">
    <property type="entry name" value="HAD_sf"/>
</dbReference>
<feature type="active site" description="Schiff-base intermediate with substrate" evidence="2">
    <location>
        <position position="55"/>
    </location>
</feature>
<sequence length="272" mass="29336">MTSHYQQLEAVIFDWAGTIVDFGSFAPTQVLLDVFASVGVPISMQEARVPMGLAKWDHIRALGNLPAVAERWRKRFDARMSDADVDRLYAEFMPLQVARVGLYSQPIPGALDAVACLRQRGLKIGSCSGYPRVVMDALLPIAAAAGYQPDCTIATDDLRAGGRPGPWMALANVLELGVGDVRSCVKVDDTAPGIVEGLRAGMWTVGLAASGNEVGLNAQQWLALDEAEREQRRRPATATLQGAGAHYVIDTVAELPTVLDLIEQRLLSGERP</sequence>
<dbReference type="GO" id="GO:0050194">
    <property type="term" value="F:phosphonoacetaldehyde hydrolase activity"/>
    <property type="evidence" value="ECO:0007669"/>
    <property type="project" value="UniProtKB-EC"/>
</dbReference>
<dbReference type="InterPro" id="IPR036412">
    <property type="entry name" value="HAD-like_sf"/>
</dbReference>
<feature type="binding site" evidence="2">
    <location>
        <position position="189"/>
    </location>
    <ligand>
        <name>Mg(2+)</name>
        <dbReference type="ChEBI" id="CHEBI:18420"/>
    </ligand>
</feature>
<evidence type="ECO:0000256" key="2">
    <source>
        <dbReference type="HAMAP-Rule" id="MF_01375"/>
    </source>
</evidence>
<evidence type="ECO:0000256" key="1">
    <source>
        <dbReference type="ARBA" id="ARBA00023270"/>
    </source>
</evidence>
<keyword evidence="4" id="KW-1185">Reference proteome</keyword>